<reference evidence="1 2" key="1">
    <citation type="submission" date="2022-10" db="EMBL/GenBank/DDBJ databases">
        <title>Paucibacter sp. hw1 Genome sequencing.</title>
        <authorList>
            <person name="Park S."/>
        </authorList>
    </citation>
    <scope>NUCLEOTIDE SEQUENCE [LARGE SCALE GENOMIC DNA]</scope>
    <source>
        <strain evidence="2">hw1</strain>
    </source>
</reference>
<keyword evidence="2" id="KW-1185">Reference proteome</keyword>
<evidence type="ECO:0008006" key="3">
    <source>
        <dbReference type="Google" id="ProtNLM"/>
    </source>
</evidence>
<gene>
    <name evidence="1" type="ORF">PRZ03_11535</name>
</gene>
<name>A0ABT5KF84_9BURK</name>
<comment type="caution">
    <text evidence="1">The sequence shown here is derived from an EMBL/GenBank/DDBJ whole genome shotgun (WGS) entry which is preliminary data.</text>
</comment>
<proteinExistence type="predicted"/>
<dbReference type="Proteomes" id="UP001221189">
    <property type="component" value="Unassembled WGS sequence"/>
</dbReference>
<accession>A0ABT5KF84</accession>
<organism evidence="1 2">
    <name type="scientific">Roseateles albus</name>
    <dbReference type="NCBI Taxonomy" id="2987525"/>
    <lineage>
        <taxon>Bacteria</taxon>
        <taxon>Pseudomonadati</taxon>
        <taxon>Pseudomonadota</taxon>
        <taxon>Betaproteobacteria</taxon>
        <taxon>Burkholderiales</taxon>
        <taxon>Sphaerotilaceae</taxon>
        <taxon>Roseateles</taxon>
    </lineage>
</organism>
<evidence type="ECO:0000313" key="1">
    <source>
        <dbReference type="EMBL" id="MDC8772204.1"/>
    </source>
</evidence>
<dbReference type="EMBL" id="JAQQXT010000006">
    <property type="protein sequence ID" value="MDC8772204.1"/>
    <property type="molecule type" value="Genomic_DNA"/>
</dbReference>
<evidence type="ECO:0000313" key="2">
    <source>
        <dbReference type="Proteomes" id="UP001221189"/>
    </source>
</evidence>
<sequence length="149" mass="16089">MTLKRILLALLLLGLLAFGYFYIALNWSYSSGERAGWIQKLSKKGWICKTWEGELALVSIPGSATVEKFQFTAMDDAIAAELTEVMGKRVTLHYEEKVGLPTSCFGETRHFVTKVAVANDISLSPGVVVQRNPVAPAEAPVAASAAASN</sequence>
<dbReference type="RefSeq" id="WP_263532706.1">
    <property type="nucleotide sequence ID" value="NZ_JAQQXT010000006.1"/>
</dbReference>
<protein>
    <recommendedName>
        <fullName evidence="3">6-phosphogluconate dehydrogenase</fullName>
    </recommendedName>
</protein>